<protein>
    <submittedName>
        <fullName evidence="2">Uncharacterized protein</fullName>
    </submittedName>
</protein>
<name>A0A9W7TTJ1_TRIRA</name>
<feature type="region of interest" description="Disordered" evidence="1">
    <location>
        <begin position="23"/>
        <end position="116"/>
    </location>
</feature>
<dbReference type="Proteomes" id="UP001059041">
    <property type="component" value="Linkage Group LG13"/>
</dbReference>
<feature type="compositionally biased region" description="Polar residues" evidence="1">
    <location>
        <begin position="50"/>
        <end position="66"/>
    </location>
</feature>
<feature type="compositionally biased region" description="Basic and acidic residues" evidence="1">
    <location>
        <begin position="91"/>
        <end position="106"/>
    </location>
</feature>
<organism evidence="2 3">
    <name type="scientific">Triplophysa rosa</name>
    <name type="common">Cave loach</name>
    <dbReference type="NCBI Taxonomy" id="992332"/>
    <lineage>
        <taxon>Eukaryota</taxon>
        <taxon>Metazoa</taxon>
        <taxon>Chordata</taxon>
        <taxon>Craniata</taxon>
        <taxon>Vertebrata</taxon>
        <taxon>Euteleostomi</taxon>
        <taxon>Actinopterygii</taxon>
        <taxon>Neopterygii</taxon>
        <taxon>Teleostei</taxon>
        <taxon>Ostariophysi</taxon>
        <taxon>Cypriniformes</taxon>
        <taxon>Nemacheilidae</taxon>
        <taxon>Triplophysa</taxon>
    </lineage>
</organism>
<accession>A0A9W7TTJ1</accession>
<gene>
    <name evidence="2" type="ORF">IRJ41_018081</name>
</gene>
<keyword evidence="3" id="KW-1185">Reference proteome</keyword>
<reference evidence="2" key="1">
    <citation type="submission" date="2021-02" db="EMBL/GenBank/DDBJ databases">
        <title>Comparative genomics reveals that relaxation of natural selection precedes convergent phenotypic evolution of cavefish.</title>
        <authorList>
            <person name="Peng Z."/>
        </authorList>
    </citation>
    <scope>NUCLEOTIDE SEQUENCE</scope>
    <source>
        <tissue evidence="2">Muscle</tissue>
    </source>
</reference>
<dbReference type="AlphaFoldDB" id="A0A9W7TTJ1"/>
<evidence type="ECO:0000313" key="2">
    <source>
        <dbReference type="EMBL" id="KAI7801937.1"/>
    </source>
</evidence>
<dbReference type="EMBL" id="JAFHDT010000013">
    <property type="protein sequence ID" value="KAI7801937.1"/>
    <property type="molecule type" value="Genomic_DNA"/>
</dbReference>
<proteinExistence type="predicted"/>
<sequence length="146" mass="15590">GSVQVLLEIAWLLPKRPHARIMQGPKVHQSQSSPSCCFPLSAQGPIPGSSLRQEPSAGRQSGQNRRWQPVKTLPVIPARAQVPGHSGHSISKGDKDMGVEEAGDHPPHRRPIQSATSTVLCPSAFVRLAKPSFSSSRTGAMPIAPQ</sequence>
<comment type="caution">
    <text evidence="2">The sequence shown here is derived from an EMBL/GenBank/DDBJ whole genome shotgun (WGS) entry which is preliminary data.</text>
</comment>
<evidence type="ECO:0000313" key="3">
    <source>
        <dbReference type="Proteomes" id="UP001059041"/>
    </source>
</evidence>
<feature type="non-terminal residue" evidence="2">
    <location>
        <position position="146"/>
    </location>
</feature>
<evidence type="ECO:0000256" key="1">
    <source>
        <dbReference type="SAM" id="MobiDB-lite"/>
    </source>
</evidence>